<evidence type="ECO:0000313" key="1">
    <source>
        <dbReference type="EMBL" id="OGC47370.1"/>
    </source>
</evidence>
<dbReference type="EMBL" id="MEVA01000012">
    <property type="protein sequence ID" value="OGC47370.1"/>
    <property type="molecule type" value="Genomic_DNA"/>
</dbReference>
<dbReference type="Proteomes" id="UP000176608">
    <property type="component" value="Unassembled WGS sequence"/>
</dbReference>
<protein>
    <submittedName>
        <fullName evidence="1">Uncharacterized protein</fullName>
    </submittedName>
</protein>
<dbReference type="AlphaFoldDB" id="A0A1F4URD9"/>
<dbReference type="STRING" id="1802617.A2886_01975"/>
<organism evidence="1 2">
    <name type="scientific">candidate division WWE3 bacterium RIFCSPHIGHO2_01_FULL_42_13</name>
    <dbReference type="NCBI Taxonomy" id="1802617"/>
    <lineage>
        <taxon>Bacteria</taxon>
        <taxon>Katanobacteria</taxon>
    </lineage>
</organism>
<accession>A0A1F4URD9</accession>
<gene>
    <name evidence="1" type="ORF">A2886_01975</name>
</gene>
<name>A0A1F4URD9_UNCKA</name>
<evidence type="ECO:0000313" key="2">
    <source>
        <dbReference type="Proteomes" id="UP000176608"/>
    </source>
</evidence>
<comment type="caution">
    <text evidence="1">The sequence shown here is derived from an EMBL/GenBank/DDBJ whole genome shotgun (WGS) entry which is preliminary data.</text>
</comment>
<reference evidence="1 2" key="1">
    <citation type="journal article" date="2016" name="Nat. Commun.">
        <title>Thousands of microbial genomes shed light on interconnected biogeochemical processes in an aquifer system.</title>
        <authorList>
            <person name="Anantharaman K."/>
            <person name="Brown C.T."/>
            <person name="Hug L.A."/>
            <person name="Sharon I."/>
            <person name="Castelle C.J."/>
            <person name="Probst A.J."/>
            <person name="Thomas B.C."/>
            <person name="Singh A."/>
            <person name="Wilkins M.J."/>
            <person name="Karaoz U."/>
            <person name="Brodie E.L."/>
            <person name="Williams K.H."/>
            <person name="Hubbard S.S."/>
            <person name="Banfield J.F."/>
        </authorList>
    </citation>
    <scope>NUCLEOTIDE SEQUENCE [LARGE SCALE GENOMIC DNA]</scope>
</reference>
<sequence length="302" mass="33612">MEDEMAKVHYVPTGTLSLPEYLPQTQFGPIFNALGMAKHPSLEPPEEYNMTLWEALRCGLCYKDGTPVNSRSTDWKWDGGTGRLESTKGFGEVGVLIVAKKDASGKLYASHDSHYIHEGPLVLTSSDDPTSTKNLPQMMGVKERAPSLSIATVEFVGDTPYLHVRLQWRAFMQQYALTLAGGYSKPKLTFREAVETETKEEIGGKLVRIINDPDDAGRGIATEKVWLNRARNVDGIKIPIVIIRRVEELPPMTPPEEDEAFLDIRIAIPLMDLDHVLLPDNYCNAAKELAIGMFVRGKLPAF</sequence>
<proteinExistence type="predicted"/>